<comment type="similarity">
    <text evidence="3">Belongs to the RimP family.</text>
</comment>
<keyword evidence="1 3" id="KW-0963">Cytoplasm</keyword>
<organism evidence="7 8">
    <name type="scientific">Eiseniibacteriota bacterium</name>
    <dbReference type="NCBI Taxonomy" id="2212470"/>
    <lineage>
        <taxon>Bacteria</taxon>
        <taxon>Candidatus Eiseniibacteriota</taxon>
    </lineage>
</organism>
<dbReference type="PANTHER" id="PTHR33867">
    <property type="entry name" value="RIBOSOME MATURATION FACTOR RIMP"/>
    <property type="match status" value="1"/>
</dbReference>
<dbReference type="InterPro" id="IPR003728">
    <property type="entry name" value="Ribosome_maturation_RimP"/>
</dbReference>
<dbReference type="InterPro" id="IPR028998">
    <property type="entry name" value="RimP_C"/>
</dbReference>
<dbReference type="InterPro" id="IPR036847">
    <property type="entry name" value="RimP_C_sf"/>
</dbReference>
<dbReference type="CDD" id="cd01734">
    <property type="entry name" value="YlxS_C"/>
    <property type="match status" value="1"/>
</dbReference>
<comment type="subcellular location">
    <subcellularLocation>
        <location evidence="3">Cytoplasm</location>
    </subcellularLocation>
</comment>
<proteinExistence type="inferred from homology"/>
<evidence type="ECO:0000259" key="6">
    <source>
        <dbReference type="Pfam" id="PF17384"/>
    </source>
</evidence>
<dbReference type="GO" id="GO:0006412">
    <property type="term" value="P:translation"/>
    <property type="evidence" value="ECO:0007669"/>
    <property type="project" value="TreeGrafter"/>
</dbReference>
<dbReference type="Pfam" id="PF02576">
    <property type="entry name" value="RimP_N"/>
    <property type="match status" value="1"/>
</dbReference>
<name>A0A7Y2E6I3_UNCEI</name>
<evidence type="ECO:0000256" key="1">
    <source>
        <dbReference type="ARBA" id="ARBA00022490"/>
    </source>
</evidence>
<dbReference type="InterPro" id="IPR035956">
    <property type="entry name" value="RimP_N_sf"/>
</dbReference>
<accession>A0A7Y2E6I3</accession>
<feature type="domain" description="Ribosome maturation factor RimP N-terminal" evidence="5">
    <location>
        <begin position="12"/>
        <end position="81"/>
    </location>
</feature>
<evidence type="ECO:0000313" key="7">
    <source>
        <dbReference type="EMBL" id="NNF05292.1"/>
    </source>
</evidence>
<dbReference type="Gene3D" id="2.30.30.180">
    <property type="entry name" value="Ribosome maturation factor RimP, C-terminal domain"/>
    <property type="match status" value="1"/>
</dbReference>
<dbReference type="AlphaFoldDB" id="A0A7Y2E6I3"/>
<keyword evidence="2 3" id="KW-0690">Ribosome biogenesis</keyword>
<evidence type="ECO:0000256" key="3">
    <source>
        <dbReference type="HAMAP-Rule" id="MF_01077"/>
    </source>
</evidence>
<dbReference type="EMBL" id="JABDJR010000029">
    <property type="protein sequence ID" value="NNF05292.1"/>
    <property type="molecule type" value="Genomic_DNA"/>
</dbReference>
<dbReference type="HAMAP" id="MF_01077">
    <property type="entry name" value="RimP"/>
    <property type="match status" value="1"/>
</dbReference>
<dbReference type="SUPFAM" id="SSF75420">
    <property type="entry name" value="YhbC-like, N-terminal domain"/>
    <property type="match status" value="1"/>
</dbReference>
<reference evidence="7 8" key="1">
    <citation type="submission" date="2020-03" db="EMBL/GenBank/DDBJ databases">
        <title>Metabolic flexibility allows generalist bacteria to become dominant in a frequently disturbed ecosystem.</title>
        <authorList>
            <person name="Chen Y.-J."/>
            <person name="Leung P.M."/>
            <person name="Bay S.K."/>
            <person name="Hugenholtz P."/>
            <person name="Kessler A.J."/>
            <person name="Shelley G."/>
            <person name="Waite D.W."/>
            <person name="Cook P.L."/>
            <person name="Greening C."/>
        </authorList>
    </citation>
    <scope>NUCLEOTIDE SEQUENCE [LARGE SCALE GENOMIC DNA]</scope>
    <source>
        <strain evidence="7">SS_bin_28</strain>
    </source>
</reference>
<dbReference type="Proteomes" id="UP000547674">
    <property type="component" value="Unassembled WGS sequence"/>
</dbReference>
<protein>
    <recommendedName>
        <fullName evidence="3">Ribosome maturation factor RimP</fullName>
    </recommendedName>
</protein>
<comment type="function">
    <text evidence="3">Required for maturation of 30S ribosomal subunits.</text>
</comment>
<sequence>MDPREQILAAAEDLFEASDFEVVDVECIGTARGFTVRVYIDREKGLSLEDCARVSRALGDQLEADNAMPGKYILEVSSPGMNRPLRKDSDFEKFAGEKVQILTFEKIGGRLKHIGELKGINLETNHVLVSDDDGGTIEIPRGSIKKANLKRNPWDGVKPEARKSKSRRRKKR</sequence>
<evidence type="ECO:0000256" key="4">
    <source>
        <dbReference type="SAM" id="MobiDB-lite"/>
    </source>
</evidence>
<evidence type="ECO:0000256" key="2">
    <source>
        <dbReference type="ARBA" id="ARBA00022517"/>
    </source>
</evidence>
<dbReference type="GO" id="GO:0005829">
    <property type="term" value="C:cytosol"/>
    <property type="evidence" value="ECO:0007669"/>
    <property type="project" value="TreeGrafter"/>
</dbReference>
<dbReference type="Pfam" id="PF17384">
    <property type="entry name" value="DUF150_C"/>
    <property type="match status" value="1"/>
</dbReference>
<dbReference type="InterPro" id="IPR028989">
    <property type="entry name" value="RimP_N"/>
</dbReference>
<dbReference type="FunFam" id="3.30.300.70:FF:000001">
    <property type="entry name" value="Ribosome maturation factor RimP"/>
    <property type="match status" value="1"/>
</dbReference>
<dbReference type="GO" id="GO:0000028">
    <property type="term" value="P:ribosomal small subunit assembly"/>
    <property type="evidence" value="ECO:0007669"/>
    <property type="project" value="TreeGrafter"/>
</dbReference>
<dbReference type="PANTHER" id="PTHR33867:SF1">
    <property type="entry name" value="RIBOSOME MATURATION FACTOR RIMP"/>
    <property type="match status" value="1"/>
</dbReference>
<feature type="region of interest" description="Disordered" evidence="4">
    <location>
        <begin position="139"/>
        <end position="172"/>
    </location>
</feature>
<feature type="domain" description="Ribosome maturation factor RimP C-terminal" evidence="6">
    <location>
        <begin position="85"/>
        <end position="149"/>
    </location>
</feature>
<gene>
    <name evidence="3" type="primary">rimP</name>
    <name evidence="7" type="ORF">HKN21_00895</name>
</gene>
<comment type="caution">
    <text evidence="7">The sequence shown here is derived from an EMBL/GenBank/DDBJ whole genome shotgun (WGS) entry which is preliminary data.</text>
</comment>
<evidence type="ECO:0000259" key="5">
    <source>
        <dbReference type="Pfam" id="PF02576"/>
    </source>
</evidence>
<dbReference type="Gene3D" id="3.30.300.70">
    <property type="entry name" value="RimP-like superfamily, N-terminal"/>
    <property type="match status" value="1"/>
</dbReference>
<evidence type="ECO:0000313" key="8">
    <source>
        <dbReference type="Proteomes" id="UP000547674"/>
    </source>
</evidence>
<dbReference type="SUPFAM" id="SSF74942">
    <property type="entry name" value="YhbC-like, C-terminal domain"/>
    <property type="match status" value="1"/>
</dbReference>